<evidence type="ECO:0000313" key="2">
    <source>
        <dbReference type="Proteomes" id="UP001445268"/>
    </source>
</evidence>
<dbReference type="EMBL" id="CP152380">
    <property type="protein sequence ID" value="XAF52471.1"/>
    <property type="molecule type" value="Genomic_DNA"/>
</dbReference>
<gene>
    <name evidence="1" type="ORF">AAGT77_11105</name>
</gene>
<proteinExistence type="predicted"/>
<accession>A0ABZ3E0I1</accession>
<dbReference type="Proteomes" id="UP001445268">
    <property type="component" value="Chromosome"/>
</dbReference>
<reference evidence="1 2" key="1">
    <citation type="submission" date="2024-04" db="EMBL/GenBank/DDBJ databases">
        <title>Marinobacter sp. SBY-1.</title>
        <authorList>
            <person name="Pan C."/>
        </authorList>
    </citation>
    <scope>NUCLEOTIDE SEQUENCE [LARGE SCALE GENOMIC DNA]</scope>
    <source>
        <strain evidence="1 2">SBY-1</strain>
    </source>
</reference>
<dbReference type="RefSeq" id="WP_342630606.1">
    <property type="nucleotide sequence ID" value="NZ_CP152380.1"/>
</dbReference>
<evidence type="ECO:0000313" key="1">
    <source>
        <dbReference type="EMBL" id="XAF52471.1"/>
    </source>
</evidence>
<sequence length="169" mass="19707">MMTQQTLTINSLTRWAYGEECPELLKLEEDPDAFDREVCSLCDDDMLLDFAADRSCARRQYFAQLLATSLCWVYRAELGLPFHFSRLRGLMAKAEFIGNAESLAEAIHKKSAVIDRMRETEDDAIQALYKQIMDFRHRTTEHKSKLYYELIRDLHSESLQKFQCISPRA</sequence>
<name>A0ABZ3E0I1_9GAMM</name>
<organism evidence="1 2">
    <name type="scientific">Marinobacter alkaliphilus</name>
    <dbReference type="NCBI Taxonomy" id="254719"/>
    <lineage>
        <taxon>Bacteria</taxon>
        <taxon>Pseudomonadati</taxon>
        <taxon>Pseudomonadota</taxon>
        <taxon>Gammaproteobacteria</taxon>
        <taxon>Pseudomonadales</taxon>
        <taxon>Marinobacteraceae</taxon>
        <taxon>Marinobacter</taxon>
    </lineage>
</organism>
<keyword evidence="2" id="KW-1185">Reference proteome</keyword>
<protein>
    <submittedName>
        <fullName evidence="1">Uncharacterized protein</fullName>
    </submittedName>
</protein>